<dbReference type="HOGENOM" id="CLU_490095_0_0_1"/>
<dbReference type="PROSITE" id="PS50181">
    <property type="entry name" value="FBOX"/>
    <property type="match status" value="1"/>
</dbReference>
<name>A0A0A2K3U7_PENEN</name>
<organism evidence="2 3">
    <name type="scientific">Penicillium expansum</name>
    <name type="common">Blue mold rot fungus</name>
    <dbReference type="NCBI Taxonomy" id="27334"/>
    <lineage>
        <taxon>Eukaryota</taxon>
        <taxon>Fungi</taxon>
        <taxon>Dikarya</taxon>
        <taxon>Ascomycota</taxon>
        <taxon>Pezizomycotina</taxon>
        <taxon>Eurotiomycetes</taxon>
        <taxon>Eurotiomycetidae</taxon>
        <taxon>Eurotiales</taxon>
        <taxon>Aspergillaceae</taxon>
        <taxon>Penicillium</taxon>
    </lineage>
</organism>
<reference evidence="2 3" key="1">
    <citation type="journal article" date="2015" name="Mol. Plant Microbe Interact.">
        <title>Genome, transcriptome, and functional analyses of Penicillium expansum provide new insights into secondary metabolism and pathogenicity.</title>
        <authorList>
            <person name="Ballester A.R."/>
            <person name="Marcet-Houben M."/>
            <person name="Levin E."/>
            <person name="Sela N."/>
            <person name="Selma-Lazaro C."/>
            <person name="Carmona L."/>
            <person name="Wisniewski M."/>
            <person name="Droby S."/>
            <person name="Gonzalez-Candelas L."/>
            <person name="Gabaldon T."/>
        </authorList>
    </citation>
    <scope>NUCLEOTIDE SEQUENCE [LARGE SCALE GENOMIC DNA]</scope>
    <source>
        <strain evidence="2 3">MD-8</strain>
    </source>
</reference>
<evidence type="ECO:0000259" key="1">
    <source>
        <dbReference type="PROSITE" id="PS50181"/>
    </source>
</evidence>
<proteinExistence type="predicted"/>
<gene>
    <name evidence="2" type="ORF">PEX2_018140</name>
</gene>
<dbReference type="VEuPathDB" id="FungiDB:PEXP_065150"/>
<dbReference type="InterPro" id="IPR032675">
    <property type="entry name" value="LRR_dom_sf"/>
</dbReference>
<dbReference type="GeneID" id="27674508"/>
<evidence type="ECO:0000313" key="3">
    <source>
        <dbReference type="Proteomes" id="UP000030143"/>
    </source>
</evidence>
<feature type="domain" description="F-box" evidence="1">
    <location>
        <begin position="3"/>
        <end position="48"/>
    </location>
</feature>
<evidence type="ECO:0000313" key="2">
    <source>
        <dbReference type="EMBL" id="KGO62407.1"/>
    </source>
</evidence>
<dbReference type="PhylomeDB" id="A0A0A2K3U7"/>
<comment type="caution">
    <text evidence="2">The sequence shown here is derived from an EMBL/GenBank/DDBJ whole genome shotgun (WGS) entry which is preliminary data.</text>
</comment>
<keyword evidence="3" id="KW-1185">Reference proteome</keyword>
<dbReference type="InterPro" id="IPR001810">
    <property type="entry name" value="F-box_dom"/>
</dbReference>
<dbReference type="SUPFAM" id="SSF52047">
    <property type="entry name" value="RNI-like"/>
    <property type="match status" value="1"/>
</dbReference>
<dbReference type="RefSeq" id="XP_016602976.1">
    <property type="nucleotide sequence ID" value="XM_016739089.1"/>
</dbReference>
<sequence length="541" mass="61966">MESTPLAHLPGDCWLQILEYLPQQDLNSLSRATHDTRGSVEPFLYRSIHWDWKQPPVRKILLLLRTISERPKLAQYIRHVSLVWWDVESQGTEISSPKGDLNWAKSVLQFRPTLRWARKVVRDAKFPTKFDTKWITRLFDGDAYAYATLLISQLHNLRSLRLDFSFVLEGGFPGEMLHHALFGNAPPGTLSRFSKLEMADYGSNFPLTRFQEGVSLGRTSQFIPWFHLPSLKTLELWLYSVEGICIFPAEMPKISLNLPNLRSLVIAKTRVLPGDITRLLSQLPYLKSLHVGMAYQCRATAEFLKEPECLLRSLENLGQAIEHLSISMELLPCCAESFLQRAIDDGGRPFHGMLKKFPNLKTASLPLNFLIGWDITAYRLRDVLPSTLEALHIRADLWQITNLIEFEMEALEALESLMRHKQRGSLPSLRTFSYQGQHEYNDTELAALGFEADFKYSYLIKREALNLFCHRQGYKLFSQYGDCTPDFMVRGATLVDNIVHRLPWPFVRVDELPASVPRHLRTASIKSSDQQSNDANPAGPN</sequence>
<dbReference type="Proteomes" id="UP000030143">
    <property type="component" value="Unassembled WGS sequence"/>
</dbReference>
<protein>
    <recommendedName>
        <fullName evidence="1">F-box domain-containing protein</fullName>
    </recommendedName>
</protein>
<accession>A0A0A2K3U7</accession>
<dbReference type="Gene3D" id="3.80.10.10">
    <property type="entry name" value="Ribonuclease Inhibitor"/>
    <property type="match status" value="1"/>
</dbReference>
<dbReference type="OrthoDB" id="4191831at2759"/>
<dbReference type="EMBL" id="JQFZ01000021">
    <property type="protein sequence ID" value="KGO62407.1"/>
    <property type="molecule type" value="Genomic_DNA"/>
</dbReference>
<dbReference type="AlphaFoldDB" id="A0A0A2K3U7"/>